<dbReference type="Proteomes" id="UP000242515">
    <property type="component" value="Unassembled WGS sequence"/>
</dbReference>
<dbReference type="InterPro" id="IPR036086">
    <property type="entry name" value="ParB/Sulfiredoxin_sf"/>
</dbReference>
<dbReference type="SUPFAM" id="SSF110849">
    <property type="entry name" value="ParB/Sulfiredoxin"/>
    <property type="match status" value="1"/>
</dbReference>
<feature type="signal peptide" evidence="1">
    <location>
        <begin position="1"/>
        <end position="25"/>
    </location>
</feature>
<dbReference type="STRING" id="988801.SAMN05216522_101225"/>
<keyword evidence="1" id="KW-0732">Signal</keyword>
<dbReference type="RefSeq" id="WP_177173063.1">
    <property type="nucleotide sequence ID" value="NZ_FOGC01000001.1"/>
</dbReference>
<name>A0A1H9DC84_9GAMM</name>
<protein>
    <recommendedName>
        <fullName evidence="4">ParB-like nuclease</fullName>
    </recommendedName>
</protein>
<keyword evidence="3" id="KW-1185">Reference proteome</keyword>
<evidence type="ECO:0008006" key="4">
    <source>
        <dbReference type="Google" id="ProtNLM"/>
    </source>
</evidence>
<gene>
    <name evidence="2" type="ORF">SAMN05216522_101225</name>
</gene>
<sequence>MKRVTPVLLASLITAGLSCSPLSFAQTVKTLNVSEIRPTQPAIGADEVNYKVATLQGDRQELFDDFCEDIGAKGVKTFDSQSSLAQPTSFTCLAAVGTEPDDVKSAVIAPDHHIYLTDGHHTVSTYRALANNQDFPFAVRITNDFSQLASMDQFWSTMQQQHLTWLEDPQGKPVSPAQLPQQVSLQTMQNDPYRSIVYFLRGIAYDKPDQAPPFLEFYLGSWLRTQQPVNAQQLSTKAGYMAYLQQAAATLVAAQGSQHSTDKADSPTLSQLGQRKTVNEKKLAKLAEPGGKLSILFKE</sequence>
<accession>A0A1H9DC84</accession>
<feature type="chain" id="PRO_5017415930" description="ParB-like nuclease" evidence="1">
    <location>
        <begin position="26"/>
        <end position="299"/>
    </location>
</feature>
<dbReference type="AlphaFoldDB" id="A0A1H9DC84"/>
<dbReference type="PROSITE" id="PS51257">
    <property type="entry name" value="PROKAR_LIPOPROTEIN"/>
    <property type="match status" value="1"/>
</dbReference>
<dbReference type="CDD" id="cd16390">
    <property type="entry name" value="ParB_N_Srx_like"/>
    <property type="match status" value="1"/>
</dbReference>
<evidence type="ECO:0000313" key="3">
    <source>
        <dbReference type="Proteomes" id="UP000242515"/>
    </source>
</evidence>
<dbReference type="InterPro" id="IPR014956">
    <property type="entry name" value="ParBc_2"/>
</dbReference>
<reference evidence="3" key="1">
    <citation type="submission" date="2016-10" db="EMBL/GenBank/DDBJ databases">
        <authorList>
            <person name="Varghese N."/>
            <person name="Submissions S."/>
        </authorList>
    </citation>
    <scope>NUCLEOTIDE SEQUENCE [LARGE SCALE GENOMIC DNA]</scope>
    <source>
        <strain evidence="3">8N4</strain>
    </source>
</reference>
<dbReference type="Pfam" id="PF08857">
    <property type="entry name" value="ParBc_2"/>
    <property type="match status" value="1"/>
</dbReference>
<dbReference type="EMBL" id="FOGC01000001">
    <property type="protein sequence ID" value="SEQ10969.1"/>
    <property type="molecule type" value="Genomic_DNA"/>
</dbReference>
<organism evidence="2 3">
    <name type="scientific">Rosenbergiella nectarea</name>
    <dbReference type="NCBI Taxonomy" id="988801"/>
    <lineage>
        <taxon>Bacteria</taxon>
        <taxon>Pseudomonadati</taxon>
        <taxon>Pseudomonadota</taxon>
        <taxon>Gammaproteobacteria</taxon>
        <taxon>Enterobacterales</taxon>
        <taxon>Erwiniaceae</taxon>
        <taxon>Rosenbergiella</taxon>
    </lineage>
</organism>
<evidence type="ECO:0000256" key="1">
    <source>
        <dbReference type="SAM" id="SignalP"/>
    </source>
</evidence>
<evidence type="ECO:0000313" key="2">
    <source>
        <dbReference type="EMBL" id="SEQ10969.1"/>
    </source>
</evidence>
<dbReference type="Gene3D" id="3.90.1530.10">
    <property type="entry name" value="Conserved hypothetical protein from pyrococcus furiosus pfu- 392566-001, ParB domain"/>
    <property type="match status" value="1"/>
</dbReference>
<proteinExistence type="predicted"/>